<keyword evidence="5 7" id="KW-0548">Nucleotidyltransferase</keyword>
<comment type="caution">
    <text evidence="8">The sequence shown here is derived from an EMBL/GenBank/DDBJ whole genome shotgun (WGS) entry which is preliminary data.</text>
</comment>
<keyword evidence="4 7" id="KW-0808">Transferase</keyword>
<dbReference type="CDD" id="cd02516">
    <property type="entry name" value="CDP-ME_synthetase"/>
    <property type="match status" value="1"/>
</dbReference>
<dbReference type="SUPFAM" id="SSF53448">
    <property type="entry name" value="Nucleotide-diphospho-sugar transferases"/>
    <property type="match status" value="1"/>
</dbReference>
<evidence type="ECO:0000256" key="3">
    <source>
        <dbReference type="ARBA" id="ARBA00009789"/>
    </source>
</evidence>
<evidence type="ECO:0000313" key="8">
    <source>
        <dbReference type="EMBL" id="MFC4835918.1"/>
    </source>
</evidence>
<sequence>MSVAAIVPAAGRGERLGLGLPKALAVVGGLSLVARAVDGLVAGGVDTVVVVAPPGGEDAMRRALGDRDVTVVAGADDRVGSVSAGLDALPADADVVLVHDAARCLCPPEVVRAVVGAVRAGHRAVIPATPVADTLKRTGPAGQILATVDRSDLAAVQTPQGFEPATLRAAHGRARARRDAGEPVAATDDAGLAEDLGVTVVTVPGDPRAFKVTTPLDLAMAEALVTAGPA</sequence>
<organism evidence="8 9">
    <name type="scientific">Actinomycetospora chibensis</name>
    <dbReference type="NCBI Taxonomy" id="663606"/>
    <lineage>
        <taxon>Bacteria</taxon>
        <taxon>Bacillati</taxon>
        <taxon>Actinomycetota</taxon>
        <taxon>Actinomycetes</taxon>
        <taxon>Pseudonocardiales</taxon>
        <taxon>Pseudonocardiaceae</taxon>
        <taxon>Actinomycetospora</taxon>
    </lineage>
</organism>
<evidence type="ECO:0000256" key="4">
    <source>
        <dbReference type="ARBA" id="ARBA00022679"/>
    </source>
</evidence>
<dbReference type="InterPro" id="IPR034683">
    <property type="entry name" value="IspD/TarI"/>
</dbReference>
<gene>
    <name evidence="7 8" type="primary">ispD</name>
    <name evidence="8" type="ORF">ACFPEL_26165</name>
</gene>
<comment type="similarity">
    <text evidence="3 7">Belongs to the IspD/TarI cytidylyltransferase family. IspD subfamily.</text>
</comment>
<dbReference type="InterPro" id="IPR050088">
    <property type="entry name" value="IspD/TarI_cytidylyltransf_bact"/>
</dbReference>
<dbReference type="EMBL" id="JBHSIM010000052">
    <property type="protein sequence ID" value="MFC4835918.1"/>
    <property type="molecule type" value="Genomic_DNA"/>
</dbReference>
<reference evidence="9" key="1">
    <citation type="journal article" date="2019" name="Int. J. Syst. Evol. Microbiol.">
        <title>The Global Catalogue of Microorganisms (GCM) 10K type strain sequencing project: providing services to taxonomists for standard genome sequencing and annotation.</title>
        <authorList>
            <consortium name="The Broad Institute Genomics Platform"/>
            <consortium name="The Broad Institute Genome Sequencing Center for Infectious Disease"/>
            <person name="Wu L."/>
            <person name="Ma J."/>
        </authorList>
    </citation>
    <scope>NUCLEOTIDE SEQUENCE [LARGE SCALE GENOMIC DNA]</scope>
    <source>
        <strain evidence="9">CCUG 50347</strain>
    </source>
</reference>
<feature type="site" description="Transition state stabilizer" evidence="7">
    <location>
        <position position="15"/>
    </location>
</feature>
<dbReference type="Proteomes" id="UP001595909">
    <property type="component" value="Unassembled WGS sequence"/>
</dbReference>
<dbReference type="Pfam" id="PF01128">
    <property type="entry name" value="IspD"/>
    <property type="match status" value="1"/>
</dbReference>
<keyword evidence="6 7" id="KW-0414">Isoprene biosynthesis</keyword>
<keyword evidence="9" id="KW-1185">Reference proteome</keyword>
<name>A0ABV9RRQ2_9PSEU</name>
<protein>
    <recommendedName>
        <fullName evidence="7">2-C-methyl-D-erythritol 4-phosphate cytidylyltransferase</fullName>
        <ecNumber evidence="7">2.7.7.60</ecNumber>
    </recommendedName>
    <alternativeName>
        <fullName evidence="7">4-diphosphocytidyl-2C-methyl-D-erythritol synthase</fullName>
    </alternativeName>
    <alternativeName>
        <fullName evidence="7">MEP cytidylyltransferase</fullName>
        <shortName evidence="7">MCT</shortName>
    </alternativeName>
</protein>
<feature type="site" description="Positions MEP for the nucleophilic attack" evidence="7">
    <location>
        <position position="211"/>
    </location>
</feature>
<evidence type="ECO:0000256" key="7">
    <source>
        <dbReference type="HAMAP-Rule" id="MF_00108"/>
    </source>
</evidence>
<dbReference type="PANTHER" id="PTHR32125:SF4">
    <property type="entry name" value="2-C-METHYL-D-ERYTHRITOL 4-PHOSPHATE CYTIDYLYLTRANSFERASE, CHLOROPLASTIC"/>
    <property type="match status" value="1"/>
</dbReference>
<feature type="site" description="Positions MEP for the nucleophilic attack" evidence="7">
    <location>
        <position position="150"/>
    </location>
</feature>
<feature type="site" description="Transition state stabilizer" evidence="7">
    <location>
        <position position="22"/>
    </location>
</feature>
<dbReference type="InterPro" id="IPR029044">
    <property type="entry name" value="Nucleotide-diphossugar_trans"/>
</dbReference>
<dbReference type="InterPro" id="IPR018294">
    <property type="entry name" value="ISPD_synthase_CS"/>
</dbReference>
<dbReference type="InterPro" id="IPR001228">
    <property type="entry name" value="IspD"/>
</dbReference>
<evidence type="ECO:0000313" key="9">
    <source>
        <dbReference type="Proteomes" id="UP001595909"/>
    </source>
</evidence>
<dbReference type="EC" id="2.7.7.60" evidence="7"/>
<evidence type="ECO:0000256" key="6">
    <source>
        <dbReference type="ARBA" id="ARBA00023229"/>
    </source>
</evidence>
<dbReference type="RefSeq" id="WP_274189936.1">
    <property type="nucleotide sequence ID" value="NZ_BAABHN010000052.1"/>
</dbReference>
<evidence type="ECO:0000256" key="5">
    <source>
        <dbReference type="ARBA" id="ARBA00022695"/>
    </source>
</evidence>
<proteinExistence type="inferred from homology"/>
<accession>A0ABV9RRQ2</accession>
<dbReference type="NCBIfam" id="TIGR00453">
    <property type="entry name" value="ispD"/>
    <property type="match status" value="1"/>
</dbReference>
<evidence type="ECO:0000256" key="2">
    <source>
        <dbReference type="ARBA" id="ARBA00004787"/>
    </source>
</evidence>
<comment type="pathway">
    <text evidence="2 7">Isoprenoid biosynthesis; isopentenyl diphosphate biosynthesis via DXP pathway; isopentenyl diphosphate from 1-deoxy-D-xylulose 5-phosphate: step 2/6.</text>
</comment>
<evidence type="ECO:0000256" key="1">
    <source>
        <dbReference type="ARBA" id="ARBA00001282"/>
    </source>
</evidence>
<dbReference type="HAMAP" id="MF_00108">
    <property type="entry name" value="IspD"/>
    <property type="match status" value="1"/>
</dbReference>
<dbReference type="Gene3D" id="3.90.550.10">
    <property type="entry name" value="Spore Coat Polysaccharide Biosynthesis Protein SpsA, Chain A"/>
    <property type="match status" value="1"/>
</dbReference>
<dbReference type="GO" id="GO:0050518">
    <property type="term" value="F:2-C-methyl-D-erythritol 4-phosphate cytidylyltransferase activity"/>
    <property type="evidence" value="ECO:0007669"/>
    <property type="project" value="UniProtKB-EC"/>
</dbReference>
<comment type="catalytic activity">
    <reaction evidence="1 7">
        <text>2-C-methyl-D-erythritol 4-phosphate + CTP + H(+) = 4-CDP-2-C-methyl-D-erythritol + diphosphate</text>
        <dbReference type="Rhea" id="RHEA:13429"/>
        <dbReference type="ChEBI" id="CHEBI:15378"/>
        <dbReference type="ChEBI" id="CHEBI:33019"/>
        <dbReference type="ChEBI" id="CHEBI:37563"/>
        <dbReference type="ChEBI" id="CHEBI:57823"/>
        <dbReference type="ChEBI" id="CHEBI:58262"/>
        <dbReference type="EC" id="2.7.7.60"/>
    </reaction>
</comment>
<dbReference type="PROSITE" id="PS01295">
    <property type="entry name" value="ISPD"/>
    <property type="match status" value="1"/>
</dbReference>
<comment type="function">
    <text evidence="7">Catalyzes the formation of 4-diphosphocytidyl-2-C-methyl-D-erythritol from CTP and 2-C-methyl-D-erythritol 4-phosphate (MEP).</text>
</comment>
<dbReference type="PANTHER" id="PTHR32125">
    <property type="entry name" value="2-C-METHYL-D-ERYTHRITOL 4-PHOSPHATE CYTIDYLYLTRANSFERASE, CHLOROPLASTIC"/>
    <property type="match status" value="1"/>
</dbReference>